<sequence>MPEQGHRNDCRKDTQSDLIDEAAGWRQRERSGEGNGDSLSSIANTSDQVGHSWLTPTSAKVLRWYLEGDDIRLCTGLRVPSL</sequence>
<reference evidence="2 3" key="1">
    <citation type="submission" date="2020-03" db="EMBL/GenBank/DDBJ databases">
        <title>Genome sequence of Toxoplasma gondii RH-88 strain.</title>
        <authorList>
            <person name="Lorenzi H.A."/>
            <person name="Venepally P."/>
            <person name="Rozenberg A."/>
            <person name="Sibley D."/>
        </authorList>
    </citation>
    <scope>NUCLEOTIDE SEQUENCE [LARGE SCALE GENOMIC DNA]</scope>
    <source>
        <strain evidence="2 3">RH-88</strain>
    </source>
</reference>
<keyword evidence="3" id="KW-1185">Reference proteome</keyword>
<dbReference type="EMBL" id="JAAUHK010000191">
    <property type="protein sequence ID" value="KAF4643651.1"/>
    <property type="molecule type" value="Genomic_DNA"/>
</dbReference>
<dbReference type="Proteomes" id="UP000557509">
    <property type="component" value="Unassembled WGS sequence"/>
</dbReference>
<feature type="region of interest" description="Disordered" evidence="1">
    <location>
        <begin position="1"/>
        <end position="51"/>
    </location>
</feature>
<accession>A0A7J6KAX4</accession>
<feature type="compositionally biased region" description="Basic and acidic residues" evidence="1">
    <location>
        <begin position="1"/>
        <end position="15"/>
    </location>
</feature>
<proteinExistence type="predicted"/>
<evidence type="ECO:0000313" key="2">
    <source>
        <dbReference type="EMBL" id="KAF4643651.1"/>
    </source>
</evidence>
<dbReference type="AlphaFoldDB" id="A0A7J6KAX4"/>
<comment type="caution">
    <text evidence="2">The sequence shown here is derived from an EMBL/GenBank/DDBJ whole genome shotgun (WGS) entry which is preliminary data.</text>
</comment>
<organism evidence="2 3">
    <name type="scientific">Toxoplasma gondii</name>
    <dbReference type="NCBI Taxonomy" id="5811"/>
    <lineage>
        <taxon>Eukaryota</taxon>
        <taxon>Sar</taxon>
        <taxon>Alveolata</taxon>
        <taxon>Apicomplexa</taxon>
        <taxon>Conoidasida</taxon>
        <taxon>Coccidia</taxon>
        <taxon>Eucoccidiorida</taxon>
        <taxon>Eimeriorina</taxon>
        <taxon>Sarcocystidae</taxon>
        <taxon>Toxoplasma</taxon>
    </lineage>
</organism>
<gene>
    <name evidence="2" type="ORF">TGRH88_024050</name>
</gene>
<name>A0A7J6KAX4_TOXGO</name>
<evidence type="ECO:0000313" key="3">
    <source>
        <dbReference type="Proteomes" id="UP000557509"/>
    </source>
</evidence>
<protein>
    <submittedName>
        <fullName evidence="2">Uncharacterized protein</fullName>
    </submittedName>
</protein>
<evidence type="ECO:0000256" key="1">
    <source>
        <dbReference type="SAM" id="MobiDB-lite"/>
    </source>
</evidence>
<feature type="compositionally biased region" description="Polar residues" evidence="1">
    <location>
        <begin position="37"/>
        <end position="51"/>
    </location>
</feature>